<feature type="transmembrane region" description="Helical" evidence="2">
    <location>
        <begin position="81"/>
        <end position="98"/>
    </location>
</feature>
<evidence type="ECO:0000259" key="3">
    <source>
        <dbReference type="PROSITE" id="PS50850"/>
    </source>
</evidence>
<keyword evidence="2" id="KW-1133">Transmembrane helix</keyword>
<dbReference type="PANTHER" id="PTHR11360">
    <property type="entry name" value="MONOCARBOXYLATE TRANSPORTER"/>
    <property type="match status" value="1"/>
</dbReference>
<accession>A0A834K9A7</accession>
<dbReference type="Gene3D" id="1.20.1250.20">
    <property type="entry name" value="MFS general substrate transporter like domains"/>
    <property type="match status" value="2"/>
</dbReference>
<evidence type="ECO:0000313" key="4">
    <source>
        <dbReference type="EMBL" id="KAF7402501.1"/>
    </source>
</evidence>
<dbReference type="InterPro" id="IPR020846">
    <property type="entry name" value="MFS_dom"/>
</dbReference>
<keyword evidence="2" id="KW-0472">Membrane</keyword>
<evidence type="ECO:0000256" key="1">
    <source>
        <dbReference type="ARBA" id="ARBA00004141"/>
    </source>
</evidence>
<comment type="caution">
    <text evidence="4">The sequence shown here is derived from an EMBL/GenBank/DDBJ whole genome shotgun (WGS) entry which is preliminary data.</text>
</comment>
<feature type="transmembrane region" description="Helical" evidence="2">
    <location>
        <begin position="12"/>
        <end position="30"/>
    </location>
</feature>
<feature type="transmembrane region" description="Helical" evidence="2">
    <location>
        <begin position="571"/>
        <end position="597"/>
    </location>
</feature>
<dbReference type="Proteomes" id="UP000614350">
    <property type="component" value="Unassembled WGS sequence"/>
</dbReference>
<gene>
    <name evidence="4" type="ORF">HZH66_004768</name>
</gene>
<organism evidence="4 5">
    <name type="scientific">Vespula vulgaris</name>
    <name type="common">Yellow jacket</name>
    <name type="synonym">Wasp</name>
    <dbReference type="NCBI Taxonomy" id="7454"/>
    <lineage>
        <taxon>Eukaryota</taxon>
        <taxon>Metazoa</taxon>
        <taxon>Ecdysozoa</taxon>
        <taxon>Arthropoda</taxon>
        <taxon>Hexapoda</taxon>
        <taxon>Insecta</taxon>
        <taxon>Pterygota</taxon>
        <taxon>Neoptera</taxon>
        <taxon>Endopterygota</taxon>
        <taxon>Hymenoptera</taxon>
        <taxon>Apocrita</taxon>
        <taxon>Aculeata</taxon>
        <taxon>Vespoidea</taxon>
        <taxon>Vespidae</taxon>
        <taxon>Vespinae</taxon>
        <taxon>Vespula</taxon>
    </lineage>
</organism>
<evidence type="ECO:0000256" key="2">
    <source>
        <dbReference type="SAM" id="Phobius"/>
    </source>
</evidence>
<feature type="transmembrane region" description="Helical" evidence="2">
    <location>
        <begin position="509"/>
        <end position="530"/>
    </location>
</feature>
<dbReference type="GO" id="GO:0016020">
    <property type="term" value="C:membrane"/>
    <property type="evidence" value="ECO:0007669"/>
    <property type="project" value="UniProtKB-SubCell"/>
</dbReference>
<feature type="transmembrane region" description="Helical" evidence="2">
    <location>
        <begin position="486"/>
        <end position="503"/>
    </location>
</feature>
<evidence type="ECO:0000313" key="5">
    <source>
        <dbReference type="Proteomes" id="UP000614350"/>
    </source>
</evidence>
<dbReference type="InterPro" id="IPR050327">
    <property type="entry name" value="Proton-linked_MCT"/>
</dbReference>
<protein>
    <recommendedName>
        <fullName evidence="3">Major facilitator superfamily (MFS) profile domain-containing protein</fullName>
    </recommendedName>
</protein>
<feature type="transmembrane region" description="Helical" evidence="2">
    <location>
        <begin position="140"/>
        <end position="165"/>
    </location>
</feature>
<keyword evidence="2" id="KW-0812">Transmembrane</keyword>
<feature type="transmembrane region" description="Helical" evidence="2">
    <location>
        <begin position="50"/>
        <end position="69"/>
    </location>
</feature>
<feature type="transmembrane region" description="Helical" evidence="2">
    <location>
        <begin position="171"/>
        <end position="188"/>
    </location>
</feature>
<dbReference type="InterPro" id="IPR011701">
    <property type="entry name" value="MFS"/>
</dbReference>
<feature type="transmembrane region" description="Helical" evidence="2">
    <location>
        <begin position="417"/>
        <end position="441"/>
    </location>
</feature>
<comment type="subcellular location">
    <subcellularLocation>
        <location evidence="1">Membrane</location>
        <topology evidence="1">Multi-pass membrane protein</topology>
    </subcellularLocation>
</comment>
<dbReference type="InterPro" id="IPR036259">
    <property type="entry name" value="MFS_trans_sf"/>
</dbReference>
<keyword evidence="5" id="KW-1185">Reference proteome</keyword>
<proteinExistence type="predicted"/>
<sequence length="616" mass="68898">MTTLVPPDGGYGWVIVMAYALNSVAMIPIIQGSGLVFKDLFPLLNINATQSSTIISTNMAFGMILGLINGPLLRNFGYRKVAIVGSLLYSIGIILTTFSTTFTLIMITYGLIASVGLTLSGSAFSLALNTYFTTKRGRATGWAITIMGLGSIFMPPVTTFLLNYYGSQGTLLIFGSYSLHAIIGALMLHPIKWHMKKQSDVEDQDKQMIIENIEKEQSIVMLDTPKEVSEDEDIFHDAPLMEEQQKHRRLTVSSINHDVEGVSIYGFETPLSLQLSETARTISQEMSLDGWAWINNYESSNQTRSKQDYRWWNSAKSINTINLDSSLKIFDEEPAYQPLRKNFSFSSTNKISKAKSCQSMPGDNHILRNNNEIMINGSNVENQNDDICEKQEKKSRFVRILRWVVAFYDLDLLRDPIYVNIMLGMSIAIFAEINFSLLTPFILGDRGLLTDEIAITMSVIASVDLIFRSVAPYLGEWLHLTPRPMYTISLIFLIISRTGLIFTHSFKQVIVVAVGLGIAKGIRSVYMSLIIPSYVPISRLPYASAIQMMVNGFIMISAGPCLGVIRDAIGSYTPCIVIINSMTALTVTLWLTELIVLRRTKLRLKQKQQDLIEQNT</sequence>
<feature type="transmembrane region" description="Helical" evidence="2">
    <location>
        <begin position="104"/>
        <end position="128"/>
    </location>
</feature>
<dbReference type="AlphaFoldDB" id="A0A834K9A7"/>
<reference evidence="4" key="1">
    <citation type="journal article" date="2020" name="G3 (Bethesda)">
        <title>High-Quality Assemblies for Three Invasive Social Wasps from the &lt;i&gt;Vespula&lt;/i&gt; Genus.</title>
        <authorList>
            <person name="Harrop T.W.R."/>
            <person name="Guhlin J."/>
            <person name="McLaughlin G.M."/>
            <person name="Permina E."/>
            <person name="Stockwell P."/>
            <person name="Gilligan J."/>
            <person name="Le Lec M.F."/>
            <person name="Gruber M.A.M."/>
            <person name="Quinn O."/>
            <person name="Lovegrove M."/>
            <person name="Duncan E.J."/>
            <person name="Remnant E.J."/>
            <person name="Van Eeckhoven J."/>
            <person name="Graham B."/>
            <person name="Knapp R.A."/>
            <person name="Langford K.W."/>
            <person name="Kronenberg Z."/>
            <person name="Press M.O."/>
            <person name="Eacker S.M."/>
            <person name="Wilson-Rankin E.E."/>
            <person name="Purcell J."/>
            <person name="Lester P.J."/>
            <person name="Dearden P.K."/>
        </authorList>
    </citation>
    <scope>NUCLEOTIDE SEQUENCE</scope>
    <source>
        <strain evidence="4">Marl-1</strain>
    </source>
</reference>
<feature type="transmembrane region" description="Helical" evidence="2">
    <location>
        <begin position="542"/>
        <end position="565"/>
    </location>
</feature>
<feature type="domain" description="Major facilitator superfamily (MFS) profile" evidence="3">
    <location>
        <begin position="1"/>
        <end position="193"/>
    </location>
</feature>
<dbReference type="Pfam" id="PF07690">
    <property type="entry name" value="MFS_1"/>
    <property type="match status" value="1"/>
</dbReference>
<dbReference type="SUPFAM" id="SSF103473">
    <property type="entry name" value="MFS general substrate transporter"/>
    <property type="match status" value="1"/>
</dbReference>
<dbReference type="EMBL" id="JACSEA010000004">
    <property type="protein sequence ID" value="KAF7402501.1"/>
    <property type="molecule type" value="Genomic_DNA"/>
</dbReference>
<name>A0A834K9A7_VESVU</name>
<dbReference type="GO" id="GO:0008028">
    <property type="term" value="F:monocarboxylic acid transmembrane transporter activity"/>
    <property type="evidence" value="ECO:0007669"/>
    <property type="project" value="TreeGrafter"/>
</dbReference>
<dbReference type="PANTHER" id="PTHR11360:SF237">
    <property type="entry name" value="MONOCARBOXYLATE TRANSPORTER 12-B-LIKE PROTEIN"/>
    <property type="match status" value="1"/>
</dbReference>
<feature type="transmembrane region" description="Helical" evidence="2">
    <location>
        <begin position="453"/>
        <end position="474"/>
    </location>
</feature>
<dbReference type="PROSITE" id="PS50850">
    <property type="entry name" value="MFS"/>
    <property type="match status" value="1"/>
</dbReference>